<organism evidence="1 2">
    <name type="scientific">Hoeflea algicola</name>
    <dbReference type="NCBI Taxonomy" id="2983763"/>
    <lineage>
        <taxon>Bacteria</taxon>
        <taxon>Pseudomonadati</taxon>
        <taxon>Pseudomonadota</taxon>
        <taxon>Alphaproteobacteria</taxon>
        <taxon>Hyphomicrobiales</taxon>
        <taxon>Rhizobiaceae</taxon>
        <taxon>Hoeflea</taxon>
    </lineage>
</organism>
<proteinExistence type="predicted"/>
<dbReference type="RefSeq" id="WP_267653876.1">
    <property type="nucleotide sequence ID" value="NZ_JAOVZR010000001.1"/>
</dbReference>
<reference evidence="1" key="1">
    <citation type="submission" date="2022-10" db="EMBL/GenBank/DDBJ databases">
        <title>Hoeflea sp. G2-23, isolated from marine algae.</title>
        <authorList>
            <person name="Kristyanto S."/>
            <person name="Kim J.M."/>
            <person name="Jeon C.O."/>
        </authorList>
    </citation>
    <scope>NUCLEOTIDE SEQUENCE</scope>
    <source>
        <strain evidence="1">G2-23</strain>
    </source>
</reference>
<evidence type="ECO:0000313" key="1">
    <source>
        <dbReference type="EMBL" id="MCY0148305.1"/>
    </source>
</evidence>
<accession>A0ABT3Z949</accession>
<keyword evidence="2" id="KW-1185">Reference proteome</keyword>
<comment type="caution">
    <text evidence="1">The sequence shown here is derived from an EMBL/GenBank/DDBJ whole genome shotgun (WGS) entry which is preliminary data.</text>
</comment>
<evidence type="ECO:0000313" key="2">
    <source>
        <dbReference type="Proteomes" id="UP001073227"/>
    </source>
</evidence>
<dbReference type="EMBL" id="JAOVZR010000001">
    <property type="protein sequence ID" value="MCY0148305.1"/>
    <property type="molecule type" value="Genomic_DNA"/>
</dbReference>
<gene>
    <name evidence="1" type="ORF">OEG84_11435</name>
</gene>
<protein>
    <submittedName>
        <fullName evidence="1">Uncharacterized protein</fullName>
    </submittedName>
</protein>
<dbReference type="Proteomes" id="UP001073227">
    <property type="component" value="Unassembled WGS sequence"/>
</dbReference>
<name>A0ABT3Z949_9HYPH</name>
<sequence>MCDPITIAGIALTAGSAIANTIAQSKVQKARDSALAAERVRQNTLDQEAAALNAASQDRYQDFGAQQDERASELGQYFTDQKIENASGNAAAAAEQATPQSGSDIVVREEAKQRGKADAFAKGQGEALGNLRSFGDLLGGIGREQARDAGRIGQIGGFKRGSSNIVPLELDEANSAGDGMKLFADVLGLGGSLATSKGLGGGTKSVDPWKGLRAVGTKPASSGLLSLYG</sequence>